<dbReference type="Proteomes" id="UP000315082">
    <property type="component" value="Chromosome"/>
</dbReference>
<evidence type="ECO:0000313" key="1">
    <source>
        <dbReference type="EMBL" id="QDV71635.1"/>
    </source>
</evidence>
<gene>
    <name evidence="1" type="ORF">Poly24_53740</name>
</gene>
<dbReference type="AlphaFoldDB" id="A0A518K1J7"/>
<proteinExistence type="predicted"/>
<dbReference type="EMBL" id="CP036348">
    <property type="protein sequence ID" value="QDV71635.1"/>
    <property type="molecule type" value="Genomic_DNA"/>
</dbReference>
<dbReference type="KEGG" id="rcf:Poly24_53740"/>
<accession>A0A518K1J7</accession>
<sequence length="66" mass="8163">MEEKRFPHPLDTKIPFPTMWPDHHILVQFLRTDILASIHFRYVIRHYGLPTTRFKPFLLRRTIFSW</sequence>
<keyword evidence="2" id="KW-1185">Reference proteome</keyword>
<organism evidence="1 2">
    <name type="scientific">Rosistilla carotiformis</name>
    <dbReference type="NCBI Taxonomy" id="2528017"/>
    <lineage>
        <taxon>Bacteria</taxon>
        <taxon>Pseudomonadati</taxon>
        <taxon>Planctomycetota</taxon>
        <taxon>Planctomycetia</taxon>
        <taxon>Pirellulales</taxon>
        <taxon>Pirellulaceae</taxon>
        <taxon>Rosistilla</taxon>
    </lineage>
</organism>
<protein>
    <submittedName>
        <fullName evidence="1">Uncharacterized protein</fullName>
    </submittedName>
</protein>
<evidence type="ECO:0000313" key="2">
    <source>
        <dbReference type="Proteomes" id="UP000315082"/>
    </source>
</evidence>
<name>A0A518K1J7_9BACT</name>
<reference evidence="1 2" key="1">
    <citation type="submission" date="2019-02" db="EMBL/GenBank/DDBJ databases">
        <title>Deep-cultivation of Planctomycetes and their phenomic and genomic characterization uncovers novel biology.</title>
        <authorList>
            <person name="Wiegand S."/>
            <person name="Jogler M."/>
            <person name="Boedeker C."/>
            <person name="Pinto D."/>
            <person name="Vollmers J."/>
            <person name="Rivas-Marin E."/>
            <person name="Kohn T."/>
            <person name="Peeters S.H."/>
            <person name="Heuer A."/>
            <person name="Rast P."/>
            <person name="Oberbeckmann S."/>
            <person name="Bunk B."/>
            <person name="Jeske O."/>
            <person name="Meyerdierks A."/>
            <person name="Storesund J.E."/>
            <person name="Kallscheuer N."/>
            <person name="Luecker S."/>
            <person name="Lage O.M."/>
            <person name="Pohl T."/>
            <person name="Merkel B.J."/>
            <person name="Hornburger P."/>
            <person name="Mueller R.-W."/>
            <person name="Bruemmer F."/>
            <person name="Labrenz M."/>
            <person name="Spormann A.M."/>
            <person name="Op den Camp H."/>
            <person name="Overmann J."/>
            <person name="Amann R."/>
            <person name="Jetten M.S.M."/>
            <person name="Mascher T."/>
            <person name="Medema M.H."/>
            <person name="Devos D.P."/>
            <person name="Kaster A.-K."/>
            <person name="Ovreas L."/>
            <person name="Rohde M."/>
            <person name="Galperin M.Y."/>
            <person name="Jogler C."/>
        </authorList>
    </citation>
    <scope>NUCLEOTIDE SEQUENCE [LARGE SCALE GENOMIC DNA]</scope>
    <source>
        <strain evidence="1 2">Poly24</strain>
    </source>
</reference>